<name>A0A086QDH0_TOXGO</name>
<accession>A0A086QDH0</accession>
<dbReference type="EMBL" id="AEXC02001749">
    <property type="protein sequence ID" value="KFH10652.1"/>
    <property type="molecule type" value="Genomic_DNA"/>
</dbReference>
<organism evidence="1 2">
    <name type="scientific">Toxoplasma gondii MAS</name>
    <dbReference type="NCBI Taxonomy" id="943118"/>
    <lineage>
        <taxon>Eukaryota</taxon>
        <taxon>Sar</taxon>
        <taxon>Alveolata</taxon>
        <taxon>Apicomplexa</taxon>
        <taxon>Conoidasida</taxon>
        <taxon>Coccidia</taxon>
        <taxon>Eucoccidiorida</taxon>
        <taxon>Eimeriorina</taxon>
        <taxon>Sarcocystidae</taxon>
        <taxon>Toxoplasma</taxon>
    </lineage>
</organism>
<evidence type="ECO:0000313" key="1">
    <source>
        <dbReference type="EMBL" id="KFH10652.1"/>
    </source>
</evidence>
<proteinExistence type="predicted"/>
<dbReference type="Proteomes" id="UP000028821">
    <property type="component" value="Unassembled WGS sequence"/>
</dbReference>
<dbReference type="AlphaFoldDB" id="A0A086QDH0"/>
<comment type="caution">
    <text evidence="1">The sequence shown here is derived from an EMBL/GenBank/DDBJ whole genome shotgun (WGS) entry which is preliminary data.</text>
</comment>
<reference evidence="1 2" key="1">
    <citation type="submission" date="2014-04" db="EMBL/GenBank/DDBJ databases">
        <authorList>
            <person name="Sibley D."/>
            <person name="Venepally P."/>
            <person name="Karamycheva S."/>
            <person name="Hadjithomas M."/>
            <person name="Khan A."/>
            <person name="Brunk B."/>
            <person name="Roos D."/>
            <person name="Caler E."/>
            <person name="Lorenzi H."/>
        </authorList>
    </citation>
    <scope>NUCLEOTIDE SEQUENCE [LARGE SCALE GENOMIC DNA]</scope>
    <source>
        <strain evidence="1 2">MAS</strain>
    </source>
</reference>
<protein>
    <submittedName>
        <fullName evidence="1">Uncharacterized protein</fullName>
    </submittedName>
</protein>
<evidence type="ECO:0000313" key="2">
    <source>
        <dbReference type="Proteomes" id="UP000028821"/>
    </source>
</evidence>
<gene>
    <name evidence="1" type="ORF">TGMAS_213910B</name>
</gene>
<sequence length="97" mass="10774">MRFQVNAPLEHLRRVLAEKAHGVSAVWAAPAAVQASVQQQLQSRGVSTPASVLDCLREVMIRMLPGVTGVQSKGGADLRAFNAYWERTQKEQYLKNR</sequence>
<dbReference type="VEuPathDB" id="ToxoDB:TGMAS_213910B"/>